<sequence length="768" mass="86707">MLVILALAAVTILYSCSRPSSLQSALTNPNPSSPNWGKLASLANAERIGVSASKDYMRHSTSGWMGRALNRHGEAVEVKAWKLTDLVEQRHDASRGNMIVLVVVEWPLRDILMNWLCHVRALNIHSYVLIAADGRLRDYLLSVAHEPVVYEPSLATGGSPPMFNSPAFLEMMRIRLDLCIQVLQKGYTVVIADVDSVWLDDPLPWIWNSMRALRNGEMVPHQTQRCGVKGSNEPCHVIALSDFENKAQICFGLIAFRSTKTVLRILQNVSWAMKNQSMFEFKGKLYNDQELLSQYIGGPNGTNLPWNVLNTQRFPPGRSFFLYAAKDYLAGSRLPPIVVHNNWILGHDKKEARFRNFGLWRVRDAENGLCRDTGLPSKPVKLDPSIKIVMLCNDDFRGGSIAAQHVKTTNQSLHTGHKEDEMEVWKVFIIWDASDDYGAVLVADEMLRVTPWWYAWSITAMTAKCDDVDLGMDGRVATVVPSLTSSIPSQYAKPVRMQERSTWNRVFLKHQWKQFYEWLKSKPLGYVPGFPFATYARIGQFNGSIWDRSWCYYHSTFMGEKGLWTIGSKPDYPPLHVSGGAVEEVEELAFSSGSGRFGVEESRNIVMWNEIEQNFKNCHVAPKTDYWGATVESAGALGHRLYMIPPSTSMGIKYFWKYLASLNVVKDKARPPLPTLQLCPVDTEAVVSGNDYESNIPGEAIVTNVKIFPKIKEKGDLSKEAMLKEYIRLCQSDRNFDVAKGLQECIRTVWIGSFVSHIFGHGLNRLLE</sequence>
<dbReference type="GO" id="GO:0016757">
    <property type="term" value="F:glycosyltransferase activity"/>
    <property type="evidence" value="ECO:0007669"/>
    <property type="project" value="TreeGrafter"/>
</dbReference>
<dbReference type="AlphaFoldDB" id="A0A507CPK3"/>
<feature type="chain" id="PRO_5021185490" description="Nucleotide-diphospho-sugar transferase domain-containing protein" evidence="1">
    <location>
        <begin position="18"/>
        <end position="768"/>
    </location>
</feature>
<dbReference type="Proteomes" id="UP000317494">
    <property type="component" value="Unassembled WGS sequence"/>
</dbReference>
<name>A0A507CPK3_9FUNG</name>
<reference evidence="3 4" key="1">
    <citation type="journal article" date="2019" name="Sci. Rep.">
        <title>Comparative genomics of chytrid fungi reveal insights into the obligate biotrophic and pathogenic lifestyle of Synchytrium endobioticum.</title>
        <authorList>
            <person name="van de Vossenberg B.T.L.H."/>
            <person name="Warris S."/>
            <person name="Nguyen H.D.T."/>
            <person name="van Gent-Pelzer M.P.E."/>
            <person name="Joly D.L."/>
            <person name="van de Geest H.C."/>
            <person name="Bonants P.J.M."/>
            <person name="Smith D.S."/>
            <person name="Levesque C.A."/>
            <person name="van der Lee T.A.J."/>
        </authorList>
    </citation>
    <scope>NUCLEOTIDE SEQUENCE [LARGE SCALE GENOMIC DNA]</scope>
    <source>
        <strain evidence="3 4">MB42</strain>
    </source>
</reference>
<keyword evidence="4" id="KW-1185">Reference proteome</keyword>
<organism evidence="3 4">
    <name type="scientific">Synchytrium endobioticum</name>
    <dbReference type="NCBI Taxonomy" id="286115"/>
    <lineage>
        <taxon>Eukaryota</taxon>
        <taxon>Fungi</taxon>
        <taxon>Fungi incertae sedis</taxon>
        <taxon>Chytridiomycota</taxon>
        <taxon>Chytridiomycota incertae sedis</taxon>
        <taxon>Chytridiomycetes</taxon>
        <taxon>Synchytriales</taxon>
        <taxon>Synchytriaceae</taxon>
        <taxon>Synchytrium</taxon>
    </lineage>
</organism>
<evidence type="ECO:0000313" key="4">
    <source>
        <dbReference type="Proteomes" id="UP000317494"/>
    </source>
</evidence>
<dbReference type="EMBL" id="QEAN01000288">
    <property type="protein sequence ID" value="TPX41054.1"/>
    <property type="molecule type" value="Genomic_DNA"/>
</dbReference>
<dbReference type="Pfam" id="PF03407">
    <property type="entry name" value="Nucleotid_trans"/>
    <property type="match status" value="1"/>
</dbReference>
<dbReference type="PANTHER" id="PTHR47032:SF1">
    <property type="entry name" value="UDP-D-XYLOSE:L-FUCOSE ALPHA-1,3-D-XYLOSYLTRANSFERASE-RELATED"/>
    <property type="match status" value="1"/>
</dbReference>
<dbReference type="PANTHER" id="PTHR47032">
    <property type="entry name" value="UDP-D-XYLOSE:L-FUCOSE ALPHA-1,3-D-XYLOSYLTRANSFERASE-RELATED"/>
    <property type="match status" value="1"/>
</dbReference>
<evidence type="ECO:0000313" key="3">
    <source>
        <dbReference type="EMBL" id="TPX41054.1"/>
    </source>
</evidence>
<comment type="caution">
    <text evidence="3">The sequence shown here is derived from an EMBL/GenBank/DDBJ whole genome shotgun (WGS) entry which is preliminary data.</text>
</comment>
<proteinExistence type="predicted"/>
<keyword evidence="1" id="KW-0732">Signal</keyword>
<dbReference type="InterPro" id="IPR052636">
    <property type="entry name" value="UDP-D-xylose:L-fucose_XylT"/>
</dbReference>
<dbReference type="GO" id="GO:0005794">
    <property type="term" value="C:Golgi apparatus"/>
    <property type="evidence" value="ECO:0007669"/>
    <property type="project" value="TreeGrafter"/>
</dbReference>
<accession>A0A507CPK3</accession>
<feature type="signal peptide" evidence="1">
    <location>
        <begin position="1"/>
        <end position="17"/>
    </location>
</feature>
<dbReference type="InterPro" id="IPR005069">
    <property type="entry name" value="Nucl-diP-sugar_transferase"/>
</dbReference>
<evidence type="ECO:0000259" key="2">
    <source>
        <dbReference type="Pfam" id="PF03407"/>
    </source>
</evidence>
<evidence type="ECO:0000256" key="1">
    <source>
        <dbReference type="SAM" id="SignalP"/>
    </source>
</evidence>
<feature type="domain" description="Nucleotide-diphospho-sugar transferase" evidence="2">
    <location>
        <begin position="124"/>
        <end position="354"/>
    </location>
</feature>
<protein>
    <recommendedName>
        <fullName evidence="2">Nucleotide-diphospho-sugar transferase domain-containing protein</fullName>
    </recommendedName>
</protein>
<dbReference type="STRING" id="286115.A0A507CPK3"/>
<gene>
    <name evidence="3" type="ORF">SeMB42_g05757</name>
</gene>
<dbReference type="VEuPathDB" id="FungiDB:SeMB42_g05757"/>